<dbReference type="Gene3D" id="2.20.70.10">
    <property type="match status" value="1"/>
</dbReference>
<dbReference type="AlphaFoldDB" id="A0A196SCQ5"/>
<dbReference type="PROSITE" id="PS01159">
    <property type="entry name" value="WW_DOMAIN_1"/>
    <property type="match status" value="1"/>
</dbReference>
<feature type="domain" description="WW" evidence="1">
    <location>
        <begin position="203"/>
        <end position="230"/>
    </location>
</feature>
<dbReference type="EMBL" id="LXWW01000320">
    <property type="protein sequence ID" value="OAO13789.1"/>
    <property type="molecule type" value="Genomic_DNA"/>
</dbReference>
<name>A0A196SCQ5_BLAHN</name>
<evidence type="ECO:0000259" key="1">
    <source>
        <dbReference type="PROSITE" id="PS50020"/>
    </source>
</evidence>
<reference evidence="2 3" key="1">
    <citation type="submission" date="2016-05" db="EMBL/GenBank/DDBJ databases">
        <title>Nuclear genome of Blastocystis sp. subtype 1 NandII.</title>
        <authorList>
            <person name="Gentekaki E."/>
            <person name="Curtis B."/>
            <person name="Stairs C."/>
            <person name="Eme L."/>
            <person name="Herman E."/>
            <person name="Klimes V."/>
            <person name="Arias M.C."/>
            <person name="Elias M."/>
            <person name="Hilliou F."/>
            <person name="Klute M."/>
            <person name="Malik S.-B."/>
            <person name="Pightling A."/>
            <person name="Rachubinski R."/>
            <person name="Salas D."/>
            <person name="Schlacht A."/>
            <person name="Suga H."/>
            <person name="Archibald J."/>
            <person name="Ball S.G."/>
            <person name="Clark G."/>
            <person name="Dacks J."/>
            <person name="Van Der Giezen M."/>
            <person name="Tsaousis A."/>
            <person name="Roger A."/>
        </authorList>
    </citation>
    <scope>NUCLEOTIDE SEQUENCE [LARGE SCALE GENOMIC DNA]</scope>
    <source>
        <strain evidence="3">ATCC 50177 / NandII</strain>
    </source>
</reference>
<dbReference type="PROSITE" id="PS50020">
    <property type="entry name" value="WW_DOMAIN_2"/>
    <property type="match status" value="1"/>
</dbReference>
<organism evidence="2 3">
    <name type="scientific">Blastocystis sp. subtype 1 (strain ATCC 50177 / NandII)</name>
    <dbReference type="NCBI Taxonomy" id="478820"/>
    <lineage>
        <taxon>Eukaryota</taxon>
        <taxon>Sar</taxon>
        <taxon>Stramenopiles</taxon>
        <taxon>Bigyra</taxon>
        <taxon>Opalozoa</taxon>
        <taxon>Opalinata</taxon>
        <taxon>Blastocystidae</taxon>
        <taxon>Blastocystis</taxon>
    </lineage>
</organism>
<gene>
    <name evidence="2" type="ORF">AV274_4464</name>
</gene>
<comment type="caution">
    <text evidence="2">The sequence shown here is derived from an EMBL/GenBank/DDBJ whole genome shotgun (WGS) entry which is preliminary data.</text>
</comment>
<protein>
    <recommendedName>
        <fullName evidence="1">WW domain-containing protein</fullName>
    </recommendedName>
</protein>
<dbReference type="SUPFAM" id="SSF51045">
    <property type="entry name" value="WW domain"/>
    <property type="match status" value="1"/>
</dbReference>
<evidence type="ECO:0000313" key="2">
    <source>
        <dbReference type="EMBL" id="OAO13789.1"/>
    </source>
</evidence>
<keyword evidence="3" id="KW-1185">Reference proteome</keyword>
<dbReference type="CDD" id="cd00201">
    <property type="entry name" value="WW"/>
    <property type="match status" value="1"/>
</dbReference>
<evidence type="ECO:0000313" key="3">
    <source>
        <dbReference type="Proteomes" id="UP000078348"/>
    </source>
</evidence>
<dbReference type="InterPro" id="IPR036020">
    <property type="entry name" value="WW_dom_sf"/>
</dbReference>
<accession>A0A196SCQ5</accession>
<proteinExistence type="predicted"/>
<dbReference type="Proteomes" id="UP000078348">
    <property type="component" value="Unassembled WGS sequence"/>
</dbReference>
<sequence>MTFATSTNRAHKNKIGDMHTTVVIDPLSIDDYLTPAKKGAVANAKQWFVNWNSEFNIKKKMKTYKQQDVVHLIPDMMKRLQEFYARNELQNASSLAIPSFIKEHSADRVPMYSPSQLGSLHKDLRYVGYSLSYLDDVPQVLQTRIISTKDVMYAQMSIGVRAVEDVYGWTNRGKRVQLKEEFPIELPSYGGKELPLESKLSEWKEAEDSNHRKYVYNTKTKESSWNNPDDYSNRRKYKAYLLVIERPLLTTMGSWRFHEI</sequence>
<dbReference type="OrthoDB" id="187617at2759"/>
<dbReference type="InterPro" id="IPR001202">
    <property type="entry name" value="WW_dom"/>
</dbReference>